<keyword evidence="2" id="KW-0808">Transferase</keyword>
<dbReference type="InterPro" id="IPR023228">
    <property type="entry name" value="SAM_OH_AdoTrfase_N_sf"/>
</dbReference>
<evidence type="ECO:0000313" key="2">
    <source>
        <dbReference type="EMBL" id="QEH31938.1"/>
    </source>
</evidence>
<keyword evidence="3" id="KW-1185">Reference proteome</keyword>
<name>A0A5B9VUK6_9BACT</name>
<dbReference type="KEGG" id="agv:OJF2_04050"/>
<evidence type="ECO:0000313" key="3">
    <source>
        <dbReference type="Proteomes" id="UP000324233"/>
    </source>
</evidence>
<proteinExistence type="predicted"/>
<dbReference type="AlphaFoldDB" id="A0A5B9VUK6"/>
<dbReference type="Gene3D" id="3.40.50.10790">
    <property type="entry name" value="S-adenosyl-l-methionine hydroxide adenosyltransferase, N-terminal"/>
    <property type="match status" value="1"/>
</dbReference>
<accession>A0A5B9VUK6</accession>
<dbReference type="InterPro" id="IPR046470">
    <property type="entry name" value="SAM_HAT_C"/>
</dbReference>
<dbReference type="EMBL" id="CP042997">
    <property type="protein sequence ID" value="QEH31938.1"/>
    <property type="molecule type" value="Genomic_DNA"/>
</dbReference>
<dbReference type="SUPFAM" id="SSF102522">
    <property type="entry name" value="Bacterial fluorinating enzyme, N-terminal domain"/>
    <property type="match status" value="1"/>
</dbReference>
<sequence length="263" mass="27654">MLVHVIADYGEGDLAFAEVAQRLIALIPDARLVYTPVAPFATLAAGFCIGQLGLNAPPEGTVIYHNVAPREDDDAKREENAGERLAFARLKTGALVVGVNAGHVYSFVRDAAEELGWAAAADSGSQFRSRDIFPRAAADLLSGKGGKAAPLDRKDIPDVPAGKVAYTDGYGNLKLTLRREDVPGKEGQKVRVTIGKKEMDAILSDGSFGVDPGQMALAPGSSGWPLPGGGKVEWLELFLRSGNASEAFGRPESGADVRIAGRA</sequence>
<dbReference type="Proteomes" id="UP000324233">
    <property type="component" value="Chromosome"/>
</dbReference>
<protein>
    <submittedName>
        <fullName evidence="2">S-adenosyl-l-methionine hydroxide adenosyltransferase</fullName>
    </submittedName>
</protein>
<dbReference type="Gene3D" id="2.40.30.90">
    <property type="entry name" value="Bacterial fluorinating enzyme like"/>
    <property type="match status" value="1"/>
</dbReference>
<dbReference type="InterPro" id="IPR023227">
    <property type="entry name" value="SAM_OH_AdoTrfase_C_sf"/>
</dbReference>
<organism evidence="2 3">
    <name type="scientific">Aquisphaera giovannonii</name>
    <dbReference type="NCBI Taxonomy" id="406548"/>
    <lineage>
        <taxon>Bacteria</taxon>
        <taxon>Pseudomonadati</taxon>
        <taxon>Planctomycetota</taxon>
        <taxon>Planctomycetia</taxon>
        <taxon>Isosphaerales</taxon>
        <taxon>Isosphaeraceae</taxon>
        <taxon>Aquisphaera</taxon>
    </lineage>
</organism>
<feature type="domain" description="S-adenosyl-l-methionine hydroxide adenosyltransferase C-terminal" evidence="1">
    <location>
        <begin position="162"/>
        <end position="249"/>
    </location>
</feature>
<dbReference type="Pfam" id="PF20257">
    <property type="entry name" value="SAM_HAT_C"/>
    <property type="match status" value="1"/>
</dbReference>
<reference evidence="2 3" key="1">
    <citation type="submission" date="2019-08" db="EMBL/GenBank/DDBJ databases">
        <title>Deep-cultivation of Planctomycetes and their phenomic and genomic characterization uncovers novel biology.</title>
        <authorList>
            <person name="Wiegand S."/>
            <person name="Jogler M."/>
            <person name="Boedeker C."/>
            <person name="Pinto D."/>
            <person name="Vollmers J."/>
            <person name="Rivas-Marin E."/>
            <person name="Kohn T."/>
            <person name="Peeters S.H."/>
            <person name="Heuer A."/>
            <person name="Rast P."/>
            <person name="Oberbeckmann S."/>
            <person name="Bunk B."/>
            <person name="Jeske O."/>
            <person name="Meyerdierks A."/>
            <person name="Storesund J.E."/>
            <person name="Kallscheuer N."/>
            <person name="Luecker S."/>
            <person name="Lage O.M."/>
            <person name="Pohl T."/>
            <person name="Merkel B.J."/>
            <person name="Hornburger P."/>
            <person name="Mueller R.-W."/>
            <person name="Bruemmer F."/>
            <person name="Labrenz M."/>
            <person name="Spormann A.M."/>
            <person name="Op den Camp H."/>
            <person name="Overmann J."/>
            <person name="Amann R."/>
            <person name="Jetten M.S.M."/>
            <person name="Mascher T."/>
            <person name="Medema M.H."/>
            <person name="Devos D.P."/>
            <person name="Kaster A.-K."/>
            <person name="Ovreas L."/>
            <person name="Rohde M."/>
            <person name="Galperin M.Y."/>
            <person name="Jogler C."/>
        </authorList>
    </citation>
    <scope>NUCLEOTIDE SEQUENCE [LARGE SCALE GENOMIC DNA]</scope>
    <source>
        <strain evidence="2 3">OJF2</strain>
    </source>
</reference>
<dbReference type="GO" id="GO:0016740">
    <property type="term" value="F:transferase activity"/>
    <property type="evidence" value="ECO:0007669"/>
    <property type="project" value="UniProtKB-KW"/>
</dbReference>
<gene>
    <name evidence="2" type="ORF">OJF2_04050</name>
</gene>
<evidence type="ECO:0000259" key="1">
    <source>
        <dbReference type="Pfam" id="PF20257"/>
    </source>
</evidence>
<dbReference type="OrthoDB" id="481721at2"/>
<dbReference type="RefSeq" id="WP_148590757.1">
    <property type="nucleotide sequence ID" value="NZ_CP042997.1"/>
</dbReference>